<dbReference type="InterPro" id="IPR013094">
    <property type="entry name" value="AB_hydrolase_3"/>
</dbReference>
<reference evidence="3" key="1">
    <citation type="submission" date="2020-08" db="EMBL/GenBank/DDBJ databases">
        <title>Genome public.</title>
        <authorList>
            <person name="Liu C."/>
            <person name="Sun Q."/>
        </authorList>
    </citation>
    <scope>NUCLEOTIDE SEQUENCE</scope>
    <source>
        <strain evidence="3">BX8</strain>
    </source>
</reference>
<keyword evidence="4" id="KW-1185">Reference proteome</keyword>
<dbReference type="RefSeq" id="WP_186888828.1">
    <property type="nucleotide sequence ID" value="NZ_JACONZ010000005.1"/>
</dbReference>
<feature type="domain" description="Alpha/beta hydrolase fold-3" evidence="2">
    <location>
        <begin position="91"/>
        <end position="297"/>
    </location>
</feature>
<evidence type="ECO:0000259" key="2">
    <source>
        <dbReference type="Pfam" id="PF07859"/>
    </source>
</evidence>
<dbReference type="Gene3D" id="3.40.50.1820">
    <property type="entry name" value="alpha/beta hydrolase"/>
    <property type="match status" value="1"/>
</dbReference>
<dbReference type="InterPro" id="IPR029058">
    <property type="entry name" value="AB_hydrolase_fold"/>
</dbReference>
<dbReference type="Proteomes" id="UP000659630">
    <property type="component" value="Unassembled WGS sequence"/>
</dbReference>
<evidence type="ECO:0000256" key="1">
    <source>
        <dbReference type="ARBA" id="ARBA00022801"/>
    </source>
</evidence>
<dbReference type="InterPro" id="IPR050300">
    <property type="entry name" value="GDXG_lipolytic_enzyme"/>
</dbReference>
<gene>
    <name evidence="3" type="ORF">H8S23_13220</name>
</gene>
<dbReference type="PANTHER" id="PTHR48081:SF8">
    <property type="entry name" value="ALPHA_BETA HYDROLASE FOLD-3 DOMAIN-CONTAINING PROTEIN-RELATED"/>
    <property type="match status" value="1"/>
</dbReference>
<dbReference type="AlphaFoldDB" id="A0A923RHF0"/>
<protein>
    <submittedName>
        <fullName evidence="3">Alpha/beta hydrolase</fullName>
    </submittedName>
</protein>
<keyword evidence="1 3" id="KW-0378">Hydrolase</keyword>
<dbReference type="Pfam" id="PF07859">
    <property type="entry name" value="Abhydrolase_3"/>
    <property type="match status" value="1"/>
</dbReference>
<comment type="caution">
    <text evidence="3">The sequence shown here is derived from an EMBL/GenBank/DDBJ whole genome shotgun (WGS) entry which is preliminary data.</text>
</comment>
<dbReference type="PANTHER" id="PTHR48081">
    <property type="entry name" value="AB HYDROLASE SUPERFAMILY PROTEIN C4A8.06C"/>
    <property type="match status" value="1"/>
</dbReference>
<accession>A0A923RHF0</accession>
<name>A0A923RHF0_9FIRM</name>
<dbReference type="SUPFAM" id="SSF53474">
    <property type="entry name" value="alpha/beta-Hydrolases"/>
    <property type="match status" value="1"/>
</dbReference>
<evidence type="ECO:0000313" key="3">
    <source>
        <dbReference type="EMBL" id="MBC5582468.1"/>
    </source>
</evidence>
<dbReference type="EMBL" id="JACONZ010000005">
    <property type="protein sequence ID" value="MBC5582468.1"/>
    <property type="molecule type" value="Genomic_DNA"/>
</dbReference>
<proteinExistence type="predicted"/>
<organism evidence="3 4">
    <name type="scientific">Anaerofilum hominis</name>
    <dbReference type="NCBI Taxonomy" id="2763016"/>
    <lineage>
        <taxon>Bacteria</taxon>
        <taxon>Bacillati</taxon>
        <taxon>Bacillota</taxon>
        <taxon>Clostridia</taxon>
        <taxon>Eubacteriales</taxon>
        <taxon>Oscillospiraceae</taxon>
        <taxon>Anaerofilum</taxon>
    </lineage>
</organism>
<evidence type="ECO:0000313" key="4">
    <source>
        <dbReference type="Proteomes" id="UP000659630"/>
    </source>
</evidence>
<sequence>MKKYEPILQCEYGPLADKVCLEPDYFKGFEPARRQEIVAKEARFYRSITDAFSVDSQLEKAYVTYPSYDGAEIKMKYYKPLKKGDRRPAWIFIHGGGYMTCSVETHDFVPSYVAANADVVAFSVEYRLAPEYKFPVGLEDCYEAVRWVWAHAEEFGVDPDRISLGGDSGGGNFTAVLTLMARERGEFTLDKQVLIYPGTDMSGTVEKKSPKVYPPIGDERSKDSGPVAFYAGKDVDLTDPHLSPLLADSHAELPSALFILAECDPLVDDGLMYAKALQDDGVAVECHVYKGMPHAFILRTYTETFAALDKICAFMKA</sequence>
<dbReference type="GO" id="GO:0016787">
    <property type="term" value="F:hydrolase activity"/>
    <property type="evidence" value="ECO:0007669"/>
    <property type="project" value="UniProtKB-KW"/>
</dbReference>